<dbReference type="EMBL" id="UZAU01000486">
    <property type="status" value="NOT_ANNOTATED_CDS"/>
    <property type="molecule type" value="Genomic_DNA"/>
</dbReference>
<evidence type="ECO:0000256" key="1">
    <source>
        <dbReference type="SAM" id="SignalP"/>
    </source>
</evidence>
<reference evidence="2" key="2">
    <citation type="submission" date="2021-03" db="UniProtKB">
        <authorList>
            <consortium name="EnsemblPlants"/>
        </authorList>
    </citation>
    <scope>IDENTIFICATION</scope>
</reference>
<dbReference type="Gramene" id="evm.model.05.1041">
    <property type="protein sequence ID" value="cds.evm.model.05.1041"/>
    <property type="gene ID" value="evm.TU.05.1041"/>
</dbReference>
<sequence length="111" mass="11864">MANLKTILVVLSVMATLAWMPTLLIGHAASEMEASILSGSCEIMGEYSIQISRNLVNSLAGNEEDKSKKKSKKTSILLPVSLYAKCEGDMGEFDRTLGLGGNLVIDGTIMV</sequence>
<dbReference type="Proteomes" id="UP000596661">
    <property type="component" value="Chromosome 5"/>
</dbReference>
<feature type="chain" id="PRO_5031284051" evidence="1">
    <location>
        <begin position="19"/>
        <end position="111"/>
    </location>
</feature>
<reference evidence="2" key="1">
    <citation type="submission" date="2018-11" db="EMBL/GenBank/DDBJ databases">
        <authorList>
            <person name="Grassa J C."/>
        </authorList>
    </citation>
    <scope>NUCLEOTIDE SEQUENCE [LARGE SCALE GENOMIC DNA]</scope>
</reference>
<dbReference type="AlphaFoldDB" id="A0A803PJR4"/>
<feature type="signal peptide" evidence="1">
    <location>
        <begin position="1"/>
        <end position="18"/>
    </location>
</feature>
<keyword evidence="3" id="KW-1185">Reference proteome</keyword>
<evidence type="ECO:0000313" key="3">
    <source>
        <dbReference type="Proteomes" id="UP000596661"/>
    </source>
</evidence>
<dbReference type="EnsemblPlants" id="evm.model.05.1041">
    <property type="protein sequence ID" value="cds.evm.model.05.1041"/>
    <property type="gene ID" value="evm.TU.05.1041"/>
</dbReference>
<accession>A0A803PJR4</accession>
<proteinExistence type="predicted"/>
<protein>
    <submittedName>
        <fullName evidence="2">Uncharacterized protein</fullName>
    </submittedName>
</protein>
<name>A0A803PJR4_CANSA</name>
<evidence type="ECO:0000313" key="2">
    <source>
        <dbReference type="EnsemblPlants" id="cds.evm.model.05.1041"/>
    </source>
</evidence>
<keyword evidence="1" id="KW-0732">Signal</keyword>
<organism evidence="2 3">
    <name type="scientific">Cannabis sativa</name>
    <name type="common">Hemp</name>
    <name type="synonym">Marijuana</name>
    <dbReference type="NCBI Taxonomy" id="3483"/>
    <lineage>
        <taxon>Eukaryota</taxon>
        <taxon>Viridiplantae</taxon>
        <taxon>Streptophyta</taxon>
        <taxon>Embryophyta</taxon>
        <taxon>Tracheophyta</taxon>
        <taxon>Spermatophyta</taxon>
        <taxon>Magnoliopsida</taxon>
        <taxon>eudicotyledons</taxon>
        <taxon>Gunneridae</taxon>
        <taxon>Pentapetalae</taxon>
        <taxon>rosids</taxon>
        <taxon>fabids</taxon>
        <taxon>Rosales</taxon>
        <taxon>Cannabaceae</taxon>
        <taxon>Cannabis</taxon>
    </lineage>
</organism>